<feature type="domain" description="Chromatin assembly factor 1 subunit Cac1-like C-terminal" evidence="3">
    <location>
        <begin position="586"/>
        <end position="640"/>
    </location>
</feature>
<evidence type="ECO:0000259" key="2">
    <source>
        <dbReference type="Pfam" id="PF12253"/>
    </source>
</evidence>
<evidence type="ECO:0000259" key="3">
    <source>
        <dbReference type="Pfam" id="PF21796"/>
    </source>
</evidence>
<feature type="compositionally biased region" description="Polar residues" evidence="1">
    <location>
        <begin position="1291"/>
        <end position="1303"/>
    </location>
</feature>
<feature type="compositionally biased region" description="Polar residues" evidence="1">
    <location>
        <begin position="103"/>
        <end position="113"/>
    </location>
</feature>
<name>A0A9W9U722_PENBR</name>
<evidence type="ECO:0000313" key="5">
    <source>
        <dbReference type="Proteomes" id="UP001147695"/>
    </source>
</evidence>
<feature type="region of interest" description="Disordered" evidence="1">
    <location>
        <begin position="430"/>
        <end position="490"/>
    </location>
</feature>
<feature type="compositionally biased region" description="Polar residues" evidence="1">
    <location>
        <begin position="1976"/>
        <end position="1992"/>
    </location>
</feature>
<evidence type="ECO:0000313" key="4">
    <source>
        <dbReference type="EMBL" id="KAJ5322622.1"/>
    </source>
</evidence>
<feature type="compositionally biased region" description="Polar residues" evidence="1">
    <location>
        <begin position="262"/>
        <end position="272"/>
    </location>
</feature>
<feature type="compositionally biased region" description="Low complexity" evidence="1">
    <location>
        <begin position="80"/>
        <end position="90"/>
    </location>
</feature>
<accession>A0A9W9U722</accession>
<gene>
    <name evidence="4" type="ORF">N7452_010911</name>
</gene>
<feature type="compositionally biased region" description="Basic and acidic residues" evidence="1">
    <location>
        <begin position="135"/>
        <end position="236"/>
    </location>
</feature>
<dbReference type="PANTHER" id="PTHR42064:SF1">
    <property type="entry name" value="YALI0F28677P"/>
    <property type="match status" value="1"/>
</dbReference>
<dbReference type="EMBL" id="JAPZBQ010000006">
    <property type="protein sequence ID" value="KAJ5322622.1"/>
    <property type="molecule type" value="Genomic_DNA"/>
</dbReference>
<dbReference type="PANTHER" id="PTHR42064">
    <property type="entry name" value="YALI0F28677P"/>
    <property type="match status" value="1"/>
</dbReference>
<feature type="domain" description="Chromatin assembly factor 1 subunit A dimerization" evidence="2">
    <location>
        <begin position="396"/>
        <end position="470"/>
    </location>
</feature>
<feature type="region of interest" description="Disordered" evidence="1">
    <location>
        <begin position="1973"/>
        <end position="2013"/>
    </location>
</feature>
<feature type="compositionally biased region" description="Low complexity" evidence="1">
    <location>
        <begin position="1685"/>
        <end position="1697"/>
    </location>
</feature>
<comment type="caution">
    <text evidence="4">The sequence shown here is derived from an EMBL/GenBank/DDBJ whole genome shotgun (WGS) entry which is preliminary data.</text>
</comment>
<feature type="region of interest" description="Disordered" evidence="1">
    <location>
        <begin position="704"/>
        <end position="769"/>
    </location>
</feature>
<feature type="compositionally biased region" description="Polar residues" evidence="1">
    <location>
        <begin position="1911"/>
        <end position="1922"/>
    </location>
</feature>
<dbReference type="InterPro" id="IPR048800">
    <property type="entry name" value="Cac1-like_C"/>
</dbReference>
<dbReference type="Pfam" id="PF12253">
    <property type="entry name" value="CAF1A_dimeriz"/>
    <property type="match status" value="1"/>
</dbReference>
<feature type="compositionally biased region" description="Polar residues" evidence="1">
    <location>
        <begin position="377"/>
        <end position="386"/>
    </location>
</feature>
<feature type="compositionally biased region" description="Basic and acidic residues" evidence="1">
    <location>
        <begin position="93"/>
        <end position="102"/>
    </location>
</feature>
<feature type="region of interest" description="Disordered" evidence="1">
    <location>
        <begin position="1"/>
        <end position="285"/>
    </location>
</feature>
<feature type="compositionally biased region" description="Low complexity" evidence="1">
    <location>
        <begin position="1255"/>
        <end position="1272"/>
    </location>
</feature>
<feature type="compositionally biased region" description="Acidic residues" evidence="1">
    <location>
        <begin position="438"/>
        <end position="481"/>
    </location>
</feature>
<evidence type="ECO:0000256" key="1">
    <source>
        <dbReference type="SAM" id="MobiDB-lite"/>
    </source>
</evidence>
<organism evidence="4 5">
    <name type="scientific">Penicillium brevicompactum</name>
    <dbReference type="NCBI Taxonomy" id="5074"/>
    <lineage>
        <taxon>Eukaryota</taxon>
        <taxon>Fungi</taxon>
        <taxon>Dikarya</taxon>
        <taxon>Ascomycota</taxon>
        <taxon>Pezizomycotina</taxon>
        <taxon>Eurotiomycetes</taxon>
        <taxon>Eurotiomycetidae</taxon>
        <taxon>Eurotiales</taxon>
        <taxon>Aspergillaceae</taxon>
        <taxon>Penicillium</taxon>
    </lineage>
</organism>
<dbReference type="Proteomes" id="UP001147695">
    <property type="component" value="Unassembled WGS sequence"/>
</dbReference>
<feature type="region of interest" description="Disordered" evidence="1">
    <location>
        <begin position="1255"/>
        <end position="1312"/>
    </location>
</feature>
<dbReference type="InterPro" id="IPR022043">
    <property type="entry name" value="CAF1A_DD"/>
</dbReference>
<dbReference type="Pfam" id="PF21796">
    <property type="entry name" value="Cac1_C"/>
    <property type="match status" value="1"/>
</dbReference>
<sequence>MESQTRLSPMPPVPSFPTSPAGTRKRSIHEVDEDIVPSPNAKRPLTESAGENQENRDPSIPPPADNAGSTSQSPKSMMTPSRSVEVVVRSSPRHLENYKSRSQELTSPLNKASNPEPDMPASKKRKVASAGQDAKQQEKEAKERQKAEEKLKKEEEKVKREEEKAKKEEEKRIKAEEKKKRDTEREEEKRKKEAHREEERKQRDEKKKAKEDEKAAKEAAKEEEKRKKDEEKEKKTRSQMKLNSFFAKPQLPSAPAGHVTAVPSSPRKSSITEVPEDSPRGLQSDYEREFPPFFLKSHTVVAPPHRFERDPEALAHVRQIVDSSLNKTPADEVLPFRPSELFQLIPFHRRHSDPTKTVRNIVMQIHKSEESSHPDQDSSLGSSPSPQDMLRKVTMKSLKFGEDIRPPYQGTYTRPVSKLSARKLSRNPYYRGLPETNYDYDSEAEWEEPEEGEELDSEEEDEGSDEGEDDLDGFLDDEDDALAGGKRRPIVGDLEPVTTGIQWAADGVNPETRVYQIQTISDAVKFPIDPFSTAYWEKPKPKPVEQSSKAHATAGEIFRFPAFPGAPTAGAVPPYKAKRPFPPDQLAEFKEAVEGSDLSKIGLVEILKKRFPKVSKETLKATLDQVAVRVGQKEVDKKWNMQTGIAHDECYYMYEYEHIATGSTSHFLGFSLLVNGGFCDEMVDYHGHSLTFLASMTVQTPTQDIPPCDLSHRAQDPASVPLPPSPPATMSLESPEIAGPGELGGSARSSPKDETPMANGHNPASAIPVVTMDLPRVTFEEFATRYHQNQRKQAQRKRLEKRLRATKVSIGLSARMIRVGLTAQRGLVEALKHDDKPNFVALYHTLHDLQESCRSPANDAHIDSVDAEIPLGADMDRFPDFLHQLSPQSRTDFLEILRLVRSDPQFLVSRLRNLSSSQLAAFTSPASALDANDPAFPSTSRSRGQSFMSRSQAQSAVFKDHAYAFERTDPLSILLFNVFATPLDPETPESRLRMDVWSSVCAQLISNESSRYYPLIGQVLSSWATGSNWKARSKFELYLMDILQTGAFLLEPIATPPGLDYSMDALDPMRTDVAEEFFASAVDDLFRVLDDPDGGFPHAVLQFAKAVLQKLDSPESRSRFLEFLFVQWFFSKFLYGALTYPETHGLLLDFHIRKDAREKLLSQVGHRAFSQVFAVLRSMHNFSISRPIVREHVENMLSRFQNTMPLETPIDYFTSLQTPQPSRRNNPSTFLMMSSLDALTLLDALFQQTHTSFQSSPASTAAPTWPASPTPSINLRPDSNTDSGFARFRQDNPSRPMSNTGSVFSMEPPSSLPLESLSEKAARIRFELTDLDHPNERLTLEHPSDEHWAIFSVAADGHGLTWSLLPQSKFDTSKHPILDSDEDMHSTTLGLEDNYEALQTAIVRLVKENRIQGSAEYDVYLPSQIPDGASLKQRFNEAMFCCHHESDFVGAHYWWNASRQLGQRPAPSLPKTTDDSWILGPMHDSYSRSLSQSRAVIERCESDFVSLDHSLRRLQGQVKDLTATFTKIRDKMWYMTDVKNSMKYEETKHVAMALKTMIYSARLFSQYPEEQRSRYGSRSLGGSLFQKPEVQIMNMMKAPSSQGGPNKLSDEQVELTRKWLSHNGIENFCKGEERIHRFCYEVRMSINKLVGETMTDTPVLWASELFQRERSRFEGYGSRAFPGLSMPSTPRPSTTTSEDTNHPSHFYGAKFPMPDPMSRLSQDTPSLNHKPSIQSIISDKWRPQRDIPSIDMSSIAGSPGRAASISTGDTCSTFWSAPQRHPMYAASVSSVYSRPPSMFSESAARQPRHSERKTHGKTAFMDGLRQTLTSLLLSDLGSPVWSCGSETDAWFTNALGQRRIQVEMRRRAAVQKFYADYEERSQSRGQQRGSLVGRRSRSLDSLRVLNKASGMETSTTLPQPLSDSDGPPAFSYKEVFHRLIEVFSRHGNPFVKLNALRDLRSLVIASIISSQDASSKTTRSPTDGDNGNTPQLRRSARRSFSEVPPCNISRMDATPLSVPESVTCDSRHSDYPTPSESQIVSALRDLILAVKPKTLFRDLQFISAFVPGDQLNKIDRGTAFFQFGLAALSLKEEICHSMVEIADRIVSQELSRRHPPFASDFHSQPGRAIQDAAGMWIITAKEGNPVAQRELAILYLTHPELLPRVTLPLTLPRDTFKAEMMYRRDKDSKSDPQSMCLALHWMQLSASGGDTLARNRLREREEFDSIA</sequence>
<protein>
    <submittedName>
        <fullName evidence="4">Chromatin assembly factor 1 subunit A</fullName>
    </submittedName>
</protein>
<feature type="compositionally biased region" description="Polar residues" evidence="1">
    <location>
        <begin position="67"/>
        <end position="79"/>
    </location>
</feature>
<reference evidence="4" key="1">
    <citation type="submission" date="2022-12" db="EMBL/GenBank/DDBJ databases">
        <authorList>
            <person name="Petersen C."/>
        </authorList>
    </citation>
    <scope>NUCLEOTIDE SEQUENCE</scope>
    <source>
        <strain evidence="4">IBT 35673</strain>
    </source>
</reference>
<feature type="region of interest" description="Disordered" evidence="1">
    <location>
        <begin position="1677"/>
        <end position="1701"/>
    </location>
</feature>
<feature type="region of interest" description="Disordered" evidence="1">
    <location>
        <begin position="1902"/>
        <end position="1926"/>
    </location>
</feature>
<reference evidence="4" key="2">
    <citation type="journal article" date="2023" name="IMA Fungus">
        <title>Comparative genomic study of the Penicillium genus elucidates a diverse pangenome and 15 lateral gene transfer events.</title>
        <authorList>
            <person name="Petersen C."/>
            <person name="Sorensen T."/>
            <person name="Nielsen M.R."/>
            <person name="Sondergaard T.E."/>
            <person name="Sorensen J.L."/>
            <person name="Fitzpatrick D.A."/>
            <person name="Frisvad J.C."/>
            <person name="Nielsen K.L."/>
        </authorList>
    </citation>
    <scope>NUCLEOTIDE SEQUENCE</scope>
    <source>
        <strain evidence="4">IBT 35673</strain>
    </source>
</reference>
<feature type="region of interest" description="Disordered" evidence="1">
    <location>
        <begin position="368"/>
        <end position="388"/>
    </location>
</feature>
<proteinExistence type="predicted"/>